<keyword evidence="2" id="KW-0812">Transmembrane</keyword>
<name>L1IIU5_GUITC</name>
<dbReference type="EMBL" id="JH993078">
    <property type="protein sequence ID" value="EKX36156.1"/>
    <property type="molecule type" value="Genomic_DNA"/>
</dbReference>
<organism evidence="3">
    <name type="scientific">Guillardia theta (strain CCMP2712)</name>
    <name type="common">Cryptophyte</name>
    <dbReference type="NCBI Taxonomy" id="905079"/>
    <lineage>
        <taxon>Eukaryota</taxon>
        <taxon>Cryptophyceae</taxon>
        <taxon>Pyrenomonadales</taxon>
        <taxon>Geminigeraceae</taxon>
        <taxon>Guillardia</taxon>
    </lineage>
</organism>
<reference evidence="3 5" key="1">
    <citation type="journal article" date="2012" name="Nature">
        <title>Algal genomes reveal evolutionary mosaicism and the fate of nucleomorphs.</title>
        <authorList>
            <consortium name="DOE Joint Genome Institute"/>
            <person name="Curtis B.A."/>
            <person name="Tanifuji G."/>
            <person name="Burki F."/>
            <person name="Gruber A."/>
            <person name="Irimia M."/>
            <person name="Maruyama S."/>
            <person name="Arias M.C."/>
            <person name="Ball S.G."/>
            <person name="Gile G.H."/>
            <person name="Hirakawa Y."/>
            <person name="Hopkins J.F."/>
            <person name="Kuo A."/>
            <person name="Rensing S.A."/>
            <person name="Schmutz J."/>
            <person name="Symeonidi A."/>
            <person name="Elias M."/>
            <person name="Eveleigh R.J."/>
            <person name="Herman E.K."/>
            <person name="Klute M.J."/>
            <person name="Nakayama T."/>
            <person name="Obornik M."/>
            <person name="Reyes-Prieto A."/>
            <person name="Armbrust E.V."/>
            <person name="Aves S.J."/>
            <person name="Beiko R.G."/>
            <person name="Coutinho P."/>
            <person name="Dacks J.B."/>
            <person name="Durnford D.G."/>
            <person name="Fast N.M."/>
            <person name="Green B.R."/>
            <person name="Grisdale C.J."/>
            <person name="Hempel F."/>
            <person name="Henrissat B."/>
            <person name="Hoppner M.P."/>
            <person name="Ishida K."/>
            <person name="Kim E."/>
            <person name="Koreny L."/>
            <person name="Kroth P.G."/>
            <person name="Liu Y."/>
            <person name="Malik S.B."/>
            <person name="Maier U.G."/>
            <person name="McRose D."/>
            <person name="Mock T."/>
            <person name="Neilson J.A."/>
            <person name="Onodera N.T."/>
            <person name="Poole A.M."/>
            <person name="Pritham E.J."/>
            <person name="Richards T.A."/>
            <person name="Rocap G."/>
            <person name="Roy S.W."/>
            <person name="Sarai C."/>
            <person name="Schaack S."/>
            <person name="Shirato S."/>
            <person name="Slamovits C.H."/>
            <person name="Spencer D.F."/>
            <person name="Suzuki S."/>
            <person name="Worden A.Z."/>
            <person name="Zauner S."/>
            <person name="Barry K."/>
            <person name="Bell C."/>
            <person name="Bharti A.K."/>
            <person name="Crow J.A."/>
            <person name="Grimwood J."/>
            <person name="Kramer R."/>
            <person name="Lindquist E."/>
            <person name="Lucas S."/>
            <person name="Salamov A."/>
            <person name="McFadden G.I."/>
            <person name="Lane C.E."/>
            <person name="Keeling P.J."/>
            <person name="Gray M.W."/>
            <person name="Grigoriev I.V."/>
            <person name="Archibald J.M."/>
        </authorList>
    </citation>
    <scope>NUCLEOTIDE SEQUENCE</scope>
    <source>
        <strain evidence="3 5">CCMP2712</strain>
    </source>
</reference>
<dbReference type="Proteomes" id="UP000011087">
    <property type="component" value="Unassembled WGS sequence"/>
</dbReference>
<keyword evidence="2" id="KW-0472">Membrane</keyword>
<dbReference type="HOGENOM" id="CLU_252397_0_0_1"/>
<protein>
    <submittedName>
        <fullName evidence="3 4">Uncharacterized protein</fullName>
    </submittedName>
</protein>
<feature type="transmembrane region" description="Helical" evidence="2">
    <location>
        <begin position="1093"/>
        <end position="1110"/>
    </location>
</feature>
<dbReference type="PaxDb" id="55529-EKX36156"/>
<evidence type="ECO:0000313" key="5">
    <source>
        <dbReference type="Proteomes" id="UP000011087"/>
    </source>
</evidence>
<feature type="transmembrane region" description="Helical" evidence="2">
    <location>
        <begin position="1292"/>
        <end position="1312"/>
    </location>
</feature>
<accession>L1IIU5</accession>
<evidence type="ECO:0000256" key="2">
    <source>
        <dbReference type="SAM" id="Phobius"/>
    </source>
</evidence>
<evidence type="ECO:0000313" key="4">
    <source>
        <dbReference type="EnsemblProtists" id="EKX36156"/>
    </source>
</evidence>
<sequence>MPPNAEVRKHWLRNDYVRARLREILRADKLEGRDVHFLGGLCTGGVADPKKRGMKASVKPDGVLLAFQGGGKEGDKFGIQSCVYASVNNPNVVQAFHFASPAGASALRCPSVRDFLERNVPRWSSMRCSSDAEVQDFLTKRTHGSESFLRVEGAATSRSAGDTVEVRYRKGDAVSIAGSLQEHGASTLHAAGGETVLFRSCSVNRAPGFIAELGRGEMKRSLLVSHGLFSVILEPVVKRDPYVTGFRSLAKAVSHSMFELQGSFTDIPCTFTDRKEARRRISDMGLITTQPIRKGSPFEAVAAACGVRYWDGTESKRYLFSAHGSSNSPAVFRELGIKEEDTRGLMRLGMTDEEIQDCLLAANAAAGAPAGIRLLNAPGYTAAATEGGYGRADGIDIEFQFDYGSDGNPIQAQILPAAKAMGMLGGVAEACKGDSAQFISFLRNGAVYALYAVGGMRLLPAARVAADMGVSGMERGGTASNLREAVARLCYIVAACRADPELAPFEHTLRAVWLCTERNRPEECIGQYVLDLVCKLPDLALEVEDVADHPSVVGVELANAGVGPVTEVEGGLEDGARGLGEALAEDWVAGEEGEQLSLGEFRGCRRLVLVARDEIVKVHPALDEHLPGDLQGVGERVPRHGGEGVDVLLEDVDKPLEAPEKSTLSASLRRERASKLGFMTIDKLKRVEAPAMPSVTCNSRPYTPPGGSRAGGENMEGARKIDRICTHVREVCNTEAHGGRCMVVSGTTCMLTDYEEWNGEMHDRVKDRFPDVDVICTHNPHSSTSFSVVFSVPERDSLLLAFFVVLFIVTSSVAVASRLLVPGICTGGFGGMGAGLLDLDLLNVDLLRCAGKATACVGKGSRCIMAQTERGLFMSLFLLAFCCSILFFGAYIRHIQVYGENEGKISFPIFKSLYSNVYGRAIGSQHVTLFGETSVLQTTTPGGMSYMPMAPLPLSFDEPTFADRRNYTYYLCQDAGYAAGLSMTERERQHRLCNIERSKQVALYRNNPVSITFSAAWNPFFMVMVVLFMYASWLLLLWDCSGYTEANKIFWLLQYFGMFKIWIYSFWHILILIVVLFSAIFQVDNAVIPRNNVIFALVLIAATIVQQIITMRRCSKDQVKGDVAMFEGINLIACIRMTNSFLPPGKNMQSNESYENYRVINVILSSQIFLFPTLILSLYAIAVNNAVEWSFQAAFVRSVLLIMGLMLLNYRRINPIRTHNKVQKEMDMAAKQNARFGFMRTQFGLTAPDAYQDGNPRAILVDDGKESDENPGLMQEDPDLPNLTINYSMDTILVFAVFLLLWINQIVYDIILLNPAESTKFLTWFAYLLNFPFVASILLCNYFTTTNYRWVVYFNAIIFAFAIIAGSLVVFIDVLLGLNKTHCTFNQPQKFFCGNAANHNLNFPAYLNPVPIHATTFADVYSGMSSSLTFAI</sequence>
<feature type="transmembrane region" description="Helical" evidence="2">
    <location>
        <begin position="1061"/>
        <end position="1081"/>
    </location>
</feature>
<feature type="transmembrane region" description="Helical" evidence="2">
    <location>
        <begin position="1189"/>
        <end position="1208"/>
    </location>
</feature>
<keyword evidence="2" id="KW-1133">Transmembrane helix</keyword>
<feature type="transmembrane region" description="Helical" evidence="2">
    <location>
        <begin position="798"/>
        <end position="821"/>
    </location>
</feature>
<feature type="transmembrane region" description="Helical" evidence="2">
    <location>
        <begin position="1020"/>
        <end position="1040"/>
    </location>
</feature>
<feature type="region of interest" description="Disordered" evidence="1">
    <location>
        <begin position="695"/>
        <end position="714"/>
    </location>
</feature>
<reference evidence="4" key="3">
    <citation type="submission" date="2016-03" db="UniProtKB">
        <authorList>
            <consortium name="EnsemblProtists"/>
        </authorList>
    </citation>
    <scope>IDENTIFICATION</scope>
</reference>
<evidence type="ECO:0000313" key="3">
    <source>
        <dbReference type="EMBL" id="EKX36156.1"/>
    </source>
</evidence>
<proteinExistence type="predicted"/>
<dbReference type="RefSeq" id="XP_005823136.1">
    <property type="nucleotide sequence ID" value="XM_005823079.1"/>
</dbReference>
<feature type="transmembrane region" description="Helical" evidence="2">
    <location>
        <begin position="1324"/>
        <end position="1343"/>
    </location>
</feature>
<feature type="transmembrane region" description="Helical" evidence="2">
    <location>
        <begin position="1159"/>
        <end position="1183"/>
    </location>
</feature>
<dbReference type="EnsemblProtists" id="EKX36156">
    <property type="protein sequence ID" value="EKX36156"/>
    <property type="gene ID" value="GUITHDRAFT_145973"/>
</dbReference>
<reference evidence="5" key="2">
    <citation type="submission" date="2012-11" db="EMBL/GenBank/DDBJ databases">
        <authorList>
            <person name="Kuo A."/>
            <person name="Curtis B.A."/>
            <person name="Tanifuji G."/>
            <person name="Burki F."/>
            <person name="Gruber A."/>
            <person name="Irimia M."/>
            <person name="Maruyama S."/>
            <person name="Arias M.C."/>
            <person name="Ball S.G."/>
            <person name="Gile G.H."/>
            <person name="Hirakawa Y."/>
            <person name="Hopkins J.F."/>
            <person name="Rensing S.A."/>
            <person name="Schmutz J."/>
            <person name="Symeonidi A."/>
            <person name="Elias M."/>
            <person name="Eveleigh R.J."/>
            <person name="Herman E.K."/>
            <person name="Klute M.J."/>
            <person name="Nakayama T."/>
            <person name="Obornik M."/>
            <person name="Reyes-Prieto A."/>
            <person name="Armbrust E.V."/>
            <person name="Aves S.J."/>
            <person name="Beiko R.G."/>
            <person name="Coutinho P."/>
            <person name="Dacks J.B."/>
            <person name="Durnford D.G."/>
            <person name="Fast N.M."/>
            <person name="Green B.R."/>
            <person name="Grisdale C."/>
            <person name="Hempe F."/>
            <person name="Henrissat B."/>
            <person name="Hoppner M.P."/>
            <person name="Ishida K.-I."/>
            <person name="Kim E."/>
            <person name="Koreny L."/>
            <person name="Kroth P.G."/>
            <person name="Liu Y."/>
            <person name="Malik S.-B."/>
            <person name="Maier U.G."/>
            <person name="McRose D."/>
            <person name="Mock T."/>
            <person name="Neilson J.A."/>
            <person name="Onodera N.T."/>
            <person name="Poole A.M."/>
            <person name="Pritham E.J."/>
            <person name="Richards T.A."/>
            <person name="Rocap G."/>
            <person name="Roy S.W."/>
            <person name="Sarai C."/>
            <person name="Schaack S."/>
            <person name="Shirato S."/>
            <person name="Slamovits C.H."/>
            <person name="Spencer D.F."/>
            <person name="Suzuki S."/>
            <person name="Worden A.Z."/>
            <person name="Zauner S."/>
            <person name="Barry K."/>
            <person name="Bell C."/>
            <person name="Bharti A.K."/>
            <person name="Crow J.A."/>
            <person name="Grimwood J."/>
            <person name="Kramer R."/>
            <person name="Lindquist E."/>
            <person name="Lucas S."/>
            <person name="Salamov A."/>
            <person name="McFadden G.I."/>
            <person name="Lane C.E."/>
            <person name="Keeling P.J."/>
            <person name="Gray M.W."/>
            <person name="Grigoriev I.V."/>
            <person name="Archibald J.M."/>
        </authorList>
    </citation>
    <scope>NUCLEOTIDE SEQUENCE</scope>
    <source>
        <strain evidence="5">CCMP2712</strain>
    </source>
</reference>
<dbReference type="GeneID" id="17292901"/>
<keyword evidence="5" id="KW-1185">Reference proteome</keyword>
<feature type="transmembrane region" description="Helical" evidence="2">
    <location>
        <begin position="1350"/>
        <end position="1378"/>
    </location>
</feature>
<evidence type="ECO:0000256" key="1">
    <source>
        <dbReference type="SAM" id="MobiDB-lite"/>
    </source>
</evidence>
<dbReference type="KEGG" id="gtt:GUITHDRAFT_145973"/>
<gene>
    <name evidence="3" type="ORF">GUITHDRAFT_145973</name>
</gene>
<feature type="transmembrane region" description="Helical" evidence="2">
    <location>
        <begin position="872"/>
        <end position="892"/>
    </location>
</feature>